<proteinExistence type="predicted"/>
<dbReference type="EMBL" id="JAKMUT010000010">
    <property type="protein sequence ID" value="MCZ9290434.1"/>
    <property type="molecule type" value="Genomic_DNA"/>
</dbReference>
<evidence type="ECO:0000256" key="1">
    <source>
        <dbReference type="SAM" id="MobiDB-lite"/>
    </source>
</evidence>
<organism evidence="2 3">
    <name type="scientific">Corynebacterium evansiae</name>
    <dbReference type="NCBI Taxonomy" id="2913499"/>
    <lineage>
        <taxon>Bacteria</taxon>
        <taxon>Bacillati</taxon>
        <taxon>Actinomycetota</taxon>
        <taxon>Actinomycetes</taxon>
        <taxon>Mycobacteriales</taxon>
        <taxon>Corynebacteriaceae</taxon>
        <taxon>Corynebacterium</taxon>
    </lineage>
</organism>
<keyword evidence="3" id="KW-1185">Reference proteome</keyword>
<gene>
    <name evidence="2" type="ORF">L8V00_09510</name>
</gene>
<dbReference type="AlphaFoldDB" id="A0A9X3RFU8"/>
<accession>A0A9X3RFU8</accession>
<comment type="caution">
    <text evidence="2">The sequence shown here is derived from an EMBL/GenBank/DDBJ whole genome shotgun (WGS) entry which is preliminary data.</text>
</comment>
<evidence type="ECO:0000313" key="3">
    <source>
        <dbReference type="Proteomes" id="UP001146469"/>
    </source>
</evidence>
<reference evidence="2" key="1">
    <citation type="submission" date="2022-02" db="EMBL/GenBank/DDBJ databases">
        <title>Corynebacterium sp. from urogenital microbiome.</title>
        <authorList>
            <person name="Cappelli E.A."/>
            <person name="Ribeiro T.G."/>
            <person name="Peixe L."/>
        </authorList>
    </citation>
    <scope>NUCLEOTIDE SEQUENCE</scope>
    <source>
        <strain evidence="2">C8Ua_174</strain>
    </source>
</reference>
<feature type="compositionally biased region" description="Low complexity" evidence="1">
    <location>
        <begin position="24"/>
        <end position="44"/>
    </location>
</feature>
<feature type="region of interest" description="Disordered" evidence="1">
    <location>
        <begin position="1"/>
        <end position="54"/>
    </location>
</feature>
<evidence type="ECO:0000313" key="2">
    <source>
        <dbReference type="EMBL" id="MCZ9290434.1"/>
    </source>
</evidence>
<sequence>MAPKKRNWFSRLFGSHDASHDTPHSTSPAPNSPASPSAPLAEPGPQDPPVPLPRLDLHQSTALIRQIVQALNELGYGATPTPEVVYYSKPEHIQKPLSYPGPTPGPYGGRLPAPDYGEGSQLGLENITKQCANAEDFGRDMPVLVEHFVNSLLGPAASSERDLLSLPDAEFYSRLRARLMAIDLLPEQSRADALEFNPDSPIRPYSDDLCINLVLDTPNSVLALSPGSLNNRGPIEDLFRIGYRNLWQELIDSGLDVQPVRASEDRPNERFWAIESGSYYAGSVPLLMNEILERYLPQIDPSEGLVFSTPHRHITLVREMSEGTDMLGSVKMMAAVTAQEFSRQAGALSPRLMFSHMAEITTFTDIKAKGDGRAEIDIQPPAYLMERINQGKR</sequence>
<protein>
    <submittedName>
        <fullName evidence="2">Uncharacterized protein</fullName>
    </submittedName>
</protein>
<dbReference type="Proteomes" id="UP001146469">
    <property type="component" value="Unassembled WGS sequence"/>
</dbReference>
<name>A0A9X3RFU8_9CORY</name>
<dbReference type="RefSeq" id="WP_269944880.1">
    <property type="nucleotide sequence ID" value="NZ_JAKMUT010000010.1"/>
</dbReference>